<dbReference type="GO" id="GO:0009100">
    <property type="term" value="P:glycoprotein metabolic process"/>
    <property type="evidence" value="ECO:0007669"/>
    <property type="project" value="UniProtKB-ARBA"/>
</dbReference>
<keyword evidence="3" id="KW-1185">Reference proteome</keyword>
<dbReference type="InterPro" id="IPR007074">
    <property type="entry name" value="LicD/FKTN/FKRP_NTP_transf"/>
</dbReference>
<dbReference type="InterPro" id="IPR052942">
    <property type="entry name" value="LPS_cholinephosphotransferase"/>
</dbReference>
<dbReference type="STRING" id="46835.A0A504YXL5"/>
<feature type="domain" description="LicD/FKTN/FKRP nucleotidyltransferase" evidence="1">
    <location>
        <begin position="29"/>
        <end position="56"/>
    </location>
</feature>
<dbReference type="Pfam" id="PF04991">
    <property type="entry name" value="LicD"/>
    <property type="match status" value="1"/>
</dbReference>
<dbReference type="AlphaFoldDB" id="A0A504YXL5"/>
<comment type="caution">
    <text evidence="2">The sequence shown here is derived from an EMBL/GenBank/DDBJ whole genome shotgun (WGS) entry which is preliminary data.</text>
</comment>
<proteinExistence type="predicted"/>
<dbReference type="Proteomes" id="UP000316759">
    <property type="component" value="Unassembled WGS sequence"/>
</dbReference>
<evidence type="ECO:0000313" key="2">
    <source>
        <dbReference type="EMBL" id="TPP65255.1"/>
    </source>
</evidence>
<dbReference type="OrthoDB" id="419198at2759"/>
<organism evidence="2 3">
    <name type="scientific">Fasciola gigantica</name>
    <name type="common">Giant liver fluke</name>
    <dbReference type="NCBI Taxonomy" id="46835"/>
    <lineage>
        <taxon>Eukaryota</taxon>
        <taxon>Metazoa</taxon>
        <taxon>Spiralia</taxon>
        <taxon>Lophotrochozoa</taxon>
        <taxon>Platyhelminthes</taxon>
        <taxon>Trematoda</taxon>
        <taxon>Digenea</taxon>
        <taxon>Plagiorchiida</taxon>
        <taxon>Echinostomata</taxon>
        <taxon>Echinostomatoidea</taxon>
        <taxon>Fasciolidae</taxon>
        <taxon>Fasciola</taxon>
    </lineage>
</organism>
<protein>
    <submittedName>
        <fullName evidence="2">Lipopolysaccharide choline</fullName>
    </submittedName>
</protein>
<gene>
    <name evidence="2" type="ORF">FGIG_00923</name>
</gene>
<dbReference type="PANTHER" id="PTHR43404">
    <property type="entry name" value="LIPOPOLYSACCHARIDE CHOLINEPHOSPHOTRANSFERASE LICD"/>
    <property type="match status" value="1"/>
</dbReference>
<evidence type="ECO:0000313" key="3">
    <source>
        <dbReference type="Proteomes" id="UP000316759"/>
    </source>
</evidence>
<dbReference type="EMBL" id="SUNJ01003454">
    <property type="protein sequence ID" value="TPP65255.1"/>
    <property type="molecule type" value="Genomic_DNA"/>
</dbReference>
<reference evidence="2 3" key="1">
    <citation type="submission" date="2019-04" db="EMBL/GenBank/DDBJ databases">
        <title>Annotation for the trematode Fasciola gigantica.</title>
        <authorList>
            <person name="Choi Y.-J."/>
        </authorList>
    </citation>
    <scope>NUCLEOTIDE SEQUENCE [LARGE SCALE GENOMIC DNA]</scope>
    <source>
        <strain evidence="2">Uganda_cow_1</strain>
    </source>
</reference>
<sequence>MSRGQKLLYIDLLLKVAQLMDQHGYADRYFLTGGTLLGSYRHHDFIPWDDDVDILMDGTLRSWFQRAWANLEPEYQIVKSARDKLFTKLLPLDQDNETDVERSRQSTGFAWGWPFLDVSYYEVHESRVVEIPSAYGHKYWWPKDVVFPLLYRPFGQHWFPAPRNSLQSLIDSYTRTDECKTQGYSHVFERAIASKQTECRLLGSRYAFVQRHPCLVSGQVVQSGQNMLVEERLVRRFPNDSKEIVHSFCLASDVSNARAKTYALDVTT</sequence>
<dbReference type="PANTHER" id="PTHR43404:SF2">
    <property type="entry name" value="LIPOPOLYSACCHARIDE CHOLINEPHOSPHOTRANSFERASE LICD"/>
    <property type="match status" value="1"/>
</dbReference>
<accession>A0A504YXL5</accession>
<name>A0A504YXL5_FASGI</name>
<evidence type="ECO:0000259" key="1">
    <source>
        <dbReference type="Pfam" id="PF04991"/>
    </source>
</evidence>